<comment type="similarity">
    <text evidence="2 11 13">Belongs to the FKBP-type PPIase family. Tig subfamily.</text>
</comment>
<dbReference type="InterPro" id="IPR008880">
    <property type="entry name" value="Trigger_fac_C"/>
</dbReference>
<dbReference type="Gene3D" id="3.10.50.40">
    <property type="match status" value="1"/>
</dbReference>
<proteinExistence type="inferred from homology"/>
<accession>A0A5A8F3B9</accession>
<reference evidence="17 18" key="1">
    <citation type="submission" date="2019-06" db="EMBL/GenBank/DDBJ databases">
        <title>Genomic insights into carbon and energy metabolism of Deferribacter autotrophicus revealed new metabolic traits in the phylum Deferribacteres.</title>
        <authorList>
            <person name="Slobodkin A.I."/>
            <person name="Slobodkina G.B."/>
            <person name="Allioux M."/>
            <person name="Alain K."/>
            <person name="Jebbar M."/>
            <person name="Shadrin V."/>
            <person name="Kublanov I.V."/>
            <person name="Toshchakov S.V."/>
            <person name="Bonch-Osmolovskaya E.A."/>
        </authorList>
    </citation>
    <scope>NUCLEOTIDE SEQUENCE [LARGE SCALE GENOMIC DNA]</scope>
    <source>
        <strain evidence="17 18">SL50</strain>
    </source>
</reference>
<dbReference type="AlphaFoldDB" id="A0A5A8F3B9"/>
<dbReference type="InterPro" id="IPR027304">
    <property type="entry name" value="Trigger_fact/SurA_dom_sf"/>
</dbReference>
<evidence type="ECO:0000313" key="17">
    <source>
        <dbReference type="EMBL" id="KAA0258635.1"/>
    </source>
</evidence>
<dbReference type="Pfam" id="PF05697">
    <property type="entry name" value="Trigger_N"/>
    <property type="match status" value="1"/>
</dbReference>
<gene>
    <name evidence="11 17" type="primary">tig</name>
    <name evidence="17" type="ORF">FHQ18_05605</name>
</gene>
<dbReference type="InterPro" id="IPR037041">
    <property type="entry name" value="Trigger_fac_C_sf"/>
</dbReference>
<dbReference type="InterPro" id="IPR005215">
    <property type="entry name" value="Trig_fac"/>
</dbReference>
<dbReference type="SUPFAM" id="SSF102735">
    <property type="entry name" value="Trigger factor ribosome-binding domain"/>
    <property type="match status" value="1"/>
</dbReference>
<dbReference type="GO" id="GO:0003755">
    <property type="term" value="F:peptidyl-prolyl cis-trans isomerase activity"/>
    <property type="evidence" value="ECO:0007669"/>
    <property type="project" value="UniProtKB-UniRule"/>
</dbReference>
<dbReference type="NCBIfam" id="TIGR00115">
    <property type="entry name" value="tig"/>
    <property type="match status" value="1"/>
</dbReference>
<dbReference type="PANTHER" id="PTHR30560:SF3">
    <property type="entry name" value="TRIGGER FACTOR-LIKE PROTEIN TIG, CHLOROPLASTIC"/>
    <property type="match status" value="1"/>
</dbReference>
<evidence type="ECO:0000256" key="2">
    <source>
        <dbReference type="ARBA" id="ARBA00005464"/>
    </source>
</evidence>
<dbReference type="SUPFAM" id="SSF109998">
    <property type="entry name" value="Triger factor/SurA peptide-binding domain-like"/>
    <property type="match status" value="1"/>
</dbReference>
<dbReference type="GO" id="GO:0044183">
    <property type="term" value="F:protein folding chaperone"/>
    <property type="evidence" value="ECO:0007669"/>
    <property type="project" value="TreeGrafter"/>
</dbReference>
<evidence type="ECO:0000259" key="16">
    <source>
        <dbReference type="PROSITE" id="PS50059"/>
    </source>
</evidence>
<evidence type="ECO:0000256" key="12">
    <source>
        <dbReference type="PROSITE-ProRule" id="PRU00277"/>
    </source>
</evidence>
<dbReference type="GO" id="GO:0015031">
    <property type="term" value="P:protein transport"/>
    <property type="evidence" value="ECO:0007669"/>
    <property type="project" value="UniProtKB-UniRule"/>
</dbReference>
<dbReference type="Pfam" id="PF05698">
    <property type="entry name" value="Trigger_C"/>
    <property type="match status" value="1"/>
</dbReference>
<dbReference type="SUPFAM" id="SSF54534">
    <property type="entry name" value="FKBP-like"/>
    <property type="match status" value="1"/>
</dbReference>
<keyword evidence="9 11" id="KW-0131">Cell cycle</keyword>
<dbReference type="EC" id="5.2.1.8" evidence="3 11"/>
<protein>
    <recommendedName>
        <fullName evidence="4 11">Trigger factor</fullName>
        <shortName evidence="11">TF</shortName>
        <ecNumber evidence="3 11">5.2.1.8</ecNumber>
    </recommendedName>
    <alternativeName>
        <fullName evidence="10 11">PPIase</fullName>
    </alternativeName>
</protein>
<evidence type="ECO:0000256" key="8">
    <source>
        <dbReference type="ARBA" id="ARBA00023235"/>
    </source>
</evidence>
<evidence type="ECO:0000256" key="14">
    <source>
        <dbReference type="SAM" id="Coils"/>
    </source>
</evidence>
<keyword evidence="5 11" id="KW-0132">Cell division</keyword>
<dbReference type="GO" id="GO:0051083">
    <property type="term" value="P:'de novo' cotranslational protein folding"/>
    <property type="evidence" value="ECO:0007669"/>
    <property type="project" value="TreeGrafter"/>
</dbReference>
<dbReference type="GO" id="GO:0005737">
    <property type="term" value="C:cytoplasm"/>
    <property type="evidence" value="ECO:0007669"/>
    <property type="project" value="UniProtKB-SubCell"/>
</dbReference>
<dbReference type="EMBL" id="VFJB01000004">
    <property type="protein sequence ID" value="KAA0258635.1"/>
    <property type="molecule type" value="Genomic_DNA"/>
</dbReference>
<name>A0A5A8F3B9_9BACT</name>
<keyword evidence="7 11" id="KW-0143">Chaperone</keyword>
<dbReference type="InterPro" id="IPR001179">
    <property type="entry name" value="PPIase_FKBP_dom"/>
</dbReference>
<comment type="subcellular location">
    <subcellularLocation>
        <location evidence="11">Cytoplasm</location>
    </subcellularLocation>
    <text evidence="11">About half TF is bound to the ribosome near the polypeptide exit tunnel while the other half is free in the cytoplasm.</text>
</comment>
<dbReference type="GO" id="GO:0051301">
    <property type="term" value="P:cell division"/>
    <property type="evidence" value="ECO:0007669"/>
    <property type="project" value="UniProtKB-KW"/>
</dbReference>
<comment type="catalytic activity">
    <reaction evidence="1 11 12">
        <text>[protein]-peptidylproline (omega=180) = [protein]-peptidylproline (omega=0)</text>
        <dbReference type="Rhea" id="RHEA:16237"/>
        <dbReference type="Rhea" id="RHEA-COMP:10747"/>
        <dbReference type="Rhea" id="RHEA-COMP:10748"/>
        <dbReference type="ChEBI" id="CHEBI:83833"/>
        <dbReference type="ChEBI" id="CHEBI:83834"/>
        <dbReference type="EC" id="5.2.1.8"/>
    </reaction>
</comment>
<dbReference type="PROSITE" id="PS50059">
    <property type="entry name" value="FKBP_PPIASE"/>
    <property type="match status" value="1"/>
</dbReference>
<keyword evidence="8 11" id="KW-0413">Isomerase</keyword>
<dbReference type="InterPro" id="IPR036611">
    <property type="entry name" value="Trigger_fac_ribosome-bd_sf"/>
</dbReference>
<evidence type="ECO:0000256" key="4">
    <source>
        <dbReference type="ARBA" id="ARBA00016902"/>
    </source>
</evidence>
<keyword evidence="18" id="KW-1185">Reference proteome</keyword>
<dbReference type="Gene3D" id="3.30.70.1050">
    <property type="entry name" value="Trigger factor ribosome-binding domain"/>
    <property type="match status" value="1"/>
</dbReference>
<evidence type="ECO:0000256" key="11">
    <source>
        <dbReference type="HAMAP-Rule" id="MF_00303"/>
    </source>
</evidence>
<keyword evidence="14" id="KW-0175">Coiled coil</keyword>
<dbReference type="FunFam" id="3.10.50.40:FF:000001">
    <property type="entry name" value="Trigger factor"/>
    <property type="match status" value="1"/>
</dbReference>
<dbReference type="HAMAP" id="MF_00303">
    <property type="entry name" value="Trigger_factor_Tig"/>
    <property type="match status" value="1"/>
</dbReference>
<evidence type="ECO:0000256" key="13">
    <source>
        <dbReference type="RuleBase" id="RU003914"/>
    </source>
</evidence>
<feature type="domain" description="PPIase FKBP-type" evidence="16">
    <location>
        <begin position="162"/>
        <end position="244"/>
    </location>
</feature>
<dbReference type="OrthoDB" id="9767721at2"/>
<keyword evidence="11" id="KW-0963">Cytoplasm</keyword>
<dbReference type="InterPro" id="IPR046357">
    <property type="entry name" value="PPIase_dom_sf"/>
</dbReference>
<dbReference type="PANTHER" id="PTHR30560">
    <property type="entry name" value="TRIGGER FACTOR CHAPERONE AND PEPTIDYL-PROLYL CIS/TRANS ISOMERASE"/>
    <property type="match status" value="1"/>
</dbReference>
<evidence type="ECO:0000256" key="3">
    <source>
        <dbReference type="ARBA" id="ARBA00013194"/>
    </source>
</evidence>
<comment type="domain">
    <text evidence="11">Consists of 3 domains; the N-terminus binds the ribosome, the middle domain has PPIase activity, while the C-terminus has intrinsic chaperone activity on its own.</text>
</comment>
<dbReference type="GO" id="GO:0043335">
    <property type="term" value="P:protein unfolding"/>
    <property type="evidence" value="ECO:0007669"/>
    <property type="project" value="TreeGrafter"/>
</dbReference>
<evidence type="ECO:0000256" key="9">
    <source>
        <dbReference type="ARBA" id="ARBA00023306"/>
    </source>
</evidence>
<evidence type="ECO:0000256" key="5">
    <source>
        <dbReference type="ARBA" id="ARBA00022618"/>
    </source>
</evidence>
<evidence type="ECO:0000313" key="18">
    <source>
        <dbReference type="Proteomes" id="UP000322876"/>
    </source>
</evidence>
<dbReference type="Proteomes" id="UP000322876">
    <property type="component" value="Unassembled WGS sequence"/>
</dbReference>
<evidence type="ECO:0000256" key="6">
    <source>
        <dbReference type="ARBA" id="ARBA00023110"/>
    </source>
</evidence>
<feature type="coiled-coil region" evidence="14">
    <location>
        <begin position="254"/>
        <end position="281"/>
    </location>
</feature>
<evidence type="ECO:0000256" key="7">
    <source>
        <dbReference type="ARBA" id="ARBA00023186"/>
    </source>
</evidence>
<dbReference type="RefSeq" id="WP_149266187.1">
    <property type="nucleotide sequence ID" value="NZ_VFJB01000004.1"/>
</dbReference>
<comment type="caution">
    <text evidence="17">The sequence shown here is derived from an EMBL/GenBank/DDBJ whole genome shotgun (WGS) entry which is preliminary data.</text>
</comment>
<dbReference type="Pfam" id="PF00254">
    <property type="entry name" value="FKBP_C"/>
    <property type="match status" value="1"/>
</dbReference>
<feature type="region of interest" description="Disordered" evidence="15">
    <location>
        <begin position="431"/>
        <end position="455"/>
    </location>
</feature>
<evidence type="ECO:0000256" key="1">
    <source>
        <dbReference type="ARBA" id="ARBA00000971"/>
    </source>
</evidence>
<evidence type="ECO:0000256" key="15">
    <source>
        <dbReference type="SAM" id="MobiDB-lite"/>
    </source>
</evidence>
<organism evidence="17 18">
    <name type="scientific">Deferribacter autotrophicus</name>
    <dbReference type="NCBI Taxonomy" id="500465"/>
    <lineage>
        <taxon>Bacteria</taxon>
        <taxon>Pseudomonadati</taxon>
        <taxon>Deferribacterota</taxon>
        <taxon>Deferribacteres</taxon>
        <taxon>Deferribacterales</taxon>
        <taxon>Deferribacteraceae</taxon>
        <taxon>Deferribacter</taxon>
    </lineage>
</organism>
<sequence length="455" mass="52830">MKVEVKNAEKSQKELSIEIPVEKYNEAFEAEYRKIAPTVNIPGFRKGKAPKSVVLKQFKHRISVNALEKVINESIVQALSEHKINPLNSPDVRDVNFEEGEPITFKVYVDVFPEYDVEKYEGYEFVKEKDEVADEDVDKVLEKLRMQNISYEPADDAEVQDGDMVVIDFEGFIDGEPFDGGSAKDYSFVVGSKTLLEEFEKGIIGHKKGDEFEVEVTFPEDYFEKSLAGKKAVFKISVKEVKRKVEPELNDDFAKDVDEECETLEDLKAKVRKDLEEETEQIAKENLYDKIIEKLIEENPFDVPDTLVRDQAERLATQTLQQYQYMYGVNPDQLGLNKDKLIEEYWNLAEKQIKSALILNKIAEKEKIEVTDEEVDKKIEELANKLKRNVDEYKKELERFGGINNLKNNILTDKIFEFLFSKNKIEEKIITKEEREKMNKEKEENKNQPEESKGE</sequence>
<dbReference type="GO" id="GO:0043022">
    <property type="term" value="F:ribosome binding"/>
    <property type="evidence" value="ECO:0007669"/>
    <property type="project" value="TreeGrafter"/>
</dbReference>
<evidence type="ECO:0000256" key="10">
    <source>
        <dbReference type="ARBA" id="ARBA00029986"/>
    </source>
</evidence>
<dbReference type="Gene3D" id="1.10.3120.10">
    <property type="entry name" value="Trigger factor, C-terminal domain"/>
    <property type="match status" value="1"/>
</dbReference>
<dbReference type="InterPro" id="IPR008881">
    <property type="entry name" value="Trigger_fac_ribosome-bd_bac"/>
</dbReference>
<comment type="function">
    <text evidence="11">Involved in protein export. Acts as a chaperone by maintaining the newly synthesized protein in an open conformation. Functions as a peptidyl-prolyl cis-trans isomerase.</text>
</comment>
<dbReference type="PIRSF" id="PIRSF003095">
    <property type="entry name" value="Trigger_factor"/>
    <property type="match status" value="1"/>
</dbReference>
<keyword evidence="6 11" id="KW-0697">Rotamase</keyword>